<accession>A0ABT6XST8</accession>
<evidence type="ECO:0000313" key="2">
    <source>
        <dbReference type="EMBL" id="MDI9257704.1"/>
    </source>
</evidence>
<evidence type="ECO:0000256" key="1">
    <source>
        <dbReference type="SAM" id="Phobius"/>
    </source>
</evidence>
<keyword evidence="1" id="KW-0472">Membrane</keyword>
<protein>
    <submittedName>
        <fullName evidence="2">EpsG family protein</fullName>
    </submittedName>
</protein>
<evidence type="ECO:0000313" key="3">
    <source>
        <dbReference type="Proteomes" id="UP001230035"/>
    </source>
</evidence>
<sequence>MPLLFFLFPLTGLYNGIKYFFQSKYRYGLLIFAFWYGYSVFFYSGDVTRYRDDFGALVQYTWDDFSHLVQYLFNENTRFNLLQRNTYNSKPDLYALTLGFLVSRFTENPRWFFAIVSVIYAFIILKFLDEVIRFTGRRDSRPWKLFFTGLVLIVPFYVGVTGVRFWPALFVFAWMLLKYINTGNIRYLFYTVFSVFFHYTFIFPVVVAILAAFLRINRIVFKYMVVIGVFFAVLSSTSNTLDFITNSIKVFESETVSNASASYLDEEQLEKRFEEVKATNWYVQGRVQLLNLFFILFFIFDFFQFNSWNKTVSHPIFDRMYHFFFLITLFTFNLGSMGRFVYVFYLLIFIRILQLQTVDQTQKLKVWNKVFTAVLLFHVIVVFRAGFYTVDPLLLISPSPSLLFFHSDVSLSEFIVGH</sequence>
<feature type="transmembrane region" description="Helical" evidence="1">
    <location>
        <begin position="320"/>
        <end position="349"/>
    </location>
</feature>
<dbReference type="InterPro" id="IPR049458">
    <property type="entry name" value="EpsG-like"/>
</dbReference>
<feature type="transmembrane region" description="Helical" evidence="1">
    <location>
        <begin position="370"/>
        <end position="390"/>
    </location>
</feature>
<proteinExistence type="predicted"/>
<dbReference type="Proteomes" id="UP001230035">
    <property type="component" value="Unassembled WGS sequence"/>
</dbReference>
<keyword evidence="1" id="KW-0812">Transmembrane</keyword>
<feature type="transmembrane region" description="Helical" evidence="1">
    <location>
        <begin position="111"/>
        <end position="128"/>
    </location>
</feature>
<dbReference type="EMBL" id="JASGBP010000005">
    <property type="protein sequence ID" value="MDI9257704.1"/>
    <property type="molecule type" value="Genomic_DNA"/>
</dbReference>
<organism evidence="2 3">
    <name type="scientific">Flavobacterium sedimenticola</name>
    <dbReference type="NCBI Taxonomy" id="3043286"/>
    <lineage>
        <taxon>Bacteria</taxon>
        <taxon>Pseudomonadati</taxon>
        <taxon>Bacteroidota</taxon>
        <taxon>Flavobacteriia</taxon>
        <taxon>Flavobacteriales</taxon>
        <taxon>Flavobacteriaceae</taxon>
        <taxon>Flavobacterium</taxon>
    </lineage>
</organism>
<feature type="transmembrane region" description="Helical" evidence="1">
    <location>
        <begin position="25"/>
        <end position="43"/>
    </location>
</feature>
<feature type="transmembrane region" description="Helical" evidence="1">
    <location>
        <begin position="187"/>
        <end position="214"/>
    </location>
</feature>
<name>A0ABT6XST8_9FLAO</name>
<keyword evidence="1" id="KW-1133">Transmembrane helix</keyword>
<comment type="caution">
    <text evidence="2">The sequence shown here is derived from an EMBL/GenBank/DDBJ whole genome shotgun (WGS) entry which is preliminary data.</text>
</comment>
<keyword evidence="3" id="KW-1185">Reference proteome</keyword>
<dbReference type="RefSeq" id="WP_283239379.1">
    <property type="nucleotide sequence ID" value="NZ_JASGBP010000005.1"/>
</dbReference>
<reference evidence="2 3" key="1">
    <citation type="submission" date="2023-05" db="EMBL/GenBank/DDBJ databases">
        <title>Flavobacterium sedimenti sp. nov., isolated from the sediment.</title>
        <authorList>
            <person name="Wu N."/>
        </authorList>
    </citation>
    <scope>NUCLEOTIDE SEQUENCE [LARGE SCALE GENOMIC DNA]</scope>
    <source>
        <strain evidence="2 3">YZ-48</strain>
    </source>
</reference>
<feature type="transmembrane region" description="Helical" evidence="1">
    <location>
        <begin position="148"/>
        <end position="175"/>
    </location>
</feature>
<dbReference type="Pfam" id="PF14897">
    <property type="entry name" value="EpsG"/>
    <property type="match status" value="1"/>
</dbReference>
<gene>
    <name evidence="2" type="ORF">QHT84_09790</name>
</gene>
<feature type="transmembrane region" description="Helical" evidence="1">
    <location>
        <begin position="289"/>
        <end position="308"/>
    </location>
</feature>